<evidence type="ECO:0000256" key="8">
    <source>
        <dbReference type="ARBA" id="ARBA00023136"/>
    </source>
</evidence>
<comment type="subcellular location">
    <subcellularLocation>
        <location evidence="1">Cell membrane</location>
        <topology evidence="1">Single-pass type I membrane protein</topology>
    </subcellularLocation>
</comment>
<dbReference type="GO" id="GO:0015026">
    <property type="term" value="F:coreceptor activity"/>
    <property type="evidence" value="ECO:0007669"/>
    <property type="project" value="InterPro"/>
</dbReference>
<feature type="transmembrane region" description="Helical" evidence="11">
    <location>
        <begin position="35"/>
        <end position="55"/>
    </location>
</feature>
<comment type="caution">
    <text evidence="12">The sequence shown here is derived from an EMBL/GenBank/DDBJ whole genome shotgun (WGS) entry which is preliminary data.</text>
</comment>
<accession>A0AAN8AIQ9</accession>
<keyword evidence="4" id="KW-1003">Cell membrane</keyword>
<evidence type="ECO:0000256" key="11">
    <source>
        <dbReference type="SAM" id="Phobius"/>
    </source>
</evidence>
<reference evidence="12 13" key="1">
    <citation type="journal article" date="2023" name="Genes (Basel)">
        <title>Chromosome-Level Genome Assembly and Circadian Gene Repertoire of the Patagonia Blennie Eleginops maclovinus-The Closest Ancestral Proxy of Antarctic Cryonotothenioids.</title>
        <authorList>
            <person name="Cheng C.C."/>
            <person name="Rivera-Colon A.G."/>
            <person name="Minhas B.F."/>
            <person name="Wilson L."/>
            <person name="Rayamajhi N."/>
            <person name="Vargas-Chacoff L."/>
            <person name="Catchen J.M."/>
        </authorList>
    </citation>
    <scope>NUCLEOTIDE SEQUENCE [LARGE SCALE GENOMIC DNA]</scope>
    <source>
        <strain evidence="12">JMC-PN-2008</strain>
    </source>
</reference>
<evidence type="ECO:0000256" key="4">
    <source>
        <dbReference type="ARBA" id="ARBA00022475"/>
    </source>
</evidence>
<gene>
    <name evidence="12" type="ORF">PBY51_022858</name>
</gene>
<dbReference type="GO" id="GO:0043235">
    <property type="term" value="C:receptor complex"/>
    <property type="evidence" value="ECO:0007669"/>
    <property type="project" value="TreeGrafter"/>
</dbReference>
<dbReference type="Pfam" id="PF04901">
    <property type="entry name" value="RAMP"/>
    <property type="match status" value="1"/>
</dbReference>
<keyword evidence="10" id="KW-0675">Receptor</keyword>
<name>A0AAN8AIQ9_ELEMC</name>
<keyword evidence="9" id="KW-1015">Disulfide bond</keyword>
<feature type="transmembrane region" description="Helical" evidence="11">
    <location>
        <begin position="142"/>
        <end position="162"/>
    </location>
</feature>
<proteinExistence type="inferred from homology"/>
<keyword evidence="3" id="KW-0813">Transport</keyword>
<dbReference type="GO" id="GO:0005886">
    <property type="term" value="C:plasma membrane"/>
    <property type="evidence" value="ECO:0007669"/>
    <property type="project" value="UniProtKB-SubCell"/>
</dbReference>
<dbReference type="PANTHER" id="PTHR14076:SF7">
    <property type="entry name" value="RECEPTOR ACTIVITY-MODIFYING PROTEIN 1-LIKE"/>
    <property type="match status" value="1"/>
</dbReference>
<evidence type="ECO:0000256" key="7">
    <source>
        <dbReference type="ARBA" id="ARBA00022989"/>
    </source>
</evidence>
<dbReference type="GO" id="GO:0006816">
    <property type="term" value="P:calcium ion transport"/>
    <property type="evidence" value="ECO:0007669"/>
    <property type="project" value="TreeGrafter"/>
</dbReference>
<evidence type="ECO:0000256" key="1">
    <source>
        <dbReference type="ARBA" id="ARBA00004251"/>
    </source>
</evidence>
<dbReference type="GO" id="GO:0007186">
    <property type="term" value="P:G protein-coupled receptor signaling pathway"/>
    <property type="evidence" value="ECO:0007669"/>
    <property type="project" value="TreeGrafter"/>
</dbReference>
<dbReference type="GO" id="GO:0072659">
    <property type="term" value="P:protein localization to plasma membrane"/>
    <property type="evidence" value="ECO:0007669"/>
    <property type="project" value="TreeGrafter"/>
</dbReference>
<dbReference type="GO" id="GO:0006886">
    <property type="term" value="P:intracellular protein transport"/>
    <property type="evidence" value="ECO:0007669"/>
    <property type="project" value="InterPro"/>
</dbReference>
<evidence type="ECO:0000256" key="10">
    <source>
        <dbReference type="ARBA" id="ARBA00023170"/>
    </source>
</evidence>
<comment type="similarity">
    <text evidence="2">Belongs to the RAMP family.</text>
</comment>
<keyword evidence="6" id="KW-0732">Signal</keyword>
<dbReference type="Proteomes" id="UP001346869">
    <property type="component" value="Unassembled WGS sequence"/>
</dbReference>
<dbReference type="GO" id="GO:0008277">
    <property type="term" value="P:regulation of G protein-coupled receptor signaling pathway"/>
    <property type="evidence" value="ECO:0007669"/>
    <property type="project" value="InterPro"/>
</dbReference>
<sequence length="179" mass="20399">MRFAITVISEYLALSTPVLQCCHHTFESHTLRMLLTAYLLALIFIWTGMAAKFVVPPCDHPMFDSAVQNCLSDFNKSMETTGYQHRCPWPTVKRIYYELKICTERCAKVSWCKGYGHLVDDVFLVVHETYFKLCGQVQDPPLFTLIMLIATPIITTLFMPILCVNLTTCETKIPGAFGF</sequence>
<evidence type="ECO:0000256" key="2">
    <source>
        <dbReference type="ARBA" id="ARBA00007087"/>
    </source>
</evidence>
<keyword evidence="7 11" id="KW-1133">Transmembrane helix</keyword>
<protein>
    <submittedName>
        <fullName evidence="12">Uncharacterized protein</fullName>
    </submittedName>
</protein>
<evidence type="ECO:0000256" key="9">
    <source>
        <dbReference type="ARBA" id="ARBA00023157"/>
    </source>
</evidence>
<dbReference type="AlphaFoldDB" id="A0AAN8AIQ9"/>
<dbReference type="GO" id="GO:0009986">
    <property type="term" value="C:cell surface"/>
    <property type="evidence" value="ECO:0007669"/>
    <property type="project" value="TreeGrafter"/>
</dbReference>
<organism evidence="12 13">
    <name type="scientific">Eleginops maclovinus</name>
    <name type="common">Patagonian blennie</name>
    <name type="synonym">Eleginus maclovinus</name>
    <dbReference type="NCBI Taxonomy" id="56733"/>
    <lineage>
        <taxon>Eukaryota</taxon>
        <taxon>Metazoa</taxon>
        <taxon>Chordata</taxon>
        <taxon>Craniata</taxon>
        <taxon>Vertebrata</taxon>
        <taxon>Euteleostomi</taxon>
        <taxon>Actinopterygii</taxon>
        <taxon>Neopterygii</taxon>
        <taxon>Teleostei</taxon>
        <taxon>Neoteleostei</taxon>
        <taxon>Acanthomorphata</taxon>
        <taxon>Eupercaria</taxon>
        <taxon>Perciformes</taxon>
        <taxon>Notothenioidei</taxon>
        <taxon>Eleginopidae</taxon>
        <taxon>Eleginops</taxon>
    </lineage>
</organism>
<dbReference type="EMBL" id="JAUZQC010000013">
    <property type="protein sequence ID" value="KAK5861463.1"/>
    <property type="molecule type" value="Genomic_DNA"/>
</dbReference>
<evidence type="ECO:0000313" key="13">
    <source>
        <dbReference type="Proteomes" id="UP001346869"/>
    </source>
</evidence>
<evidence type="ECO:0000256" key="5">
    <source>
        <dbReference type="ARBA" id="ARBA00022692"/>
    </source>
</evidence>
<evidence type="ECO:0000256" key="6">
    <source>
        <dbReference type="ARBA" id="ARBA00022729"/>
    </source>
</evidence>
<keyword evidence="8 11" id="KW-0472">Membrane</keyword>
<reference evidence="12 13" key="2">
    <citation type="journal article" date="2023" name="Mol. Biol. Evol.">
        <title>Genomics of Secondarily Temperate Adaptation in the Only Non-Antarctic Icefish.</title>
        <authorList>
            <person name="Rivera-Colon A.G."/>
            <person name="Rayamajhi N."/>
            <person name="Minhas B.F."/>
            <person name="Madrigal G."/>
            <person name="Bilyk K.T."/>
            <person name="Yoon V."/>
            <person name="Hune M."/>
            <person name="Gregory S."/>
            <person name="Cheng C.H.C."/>
            <person name="Catchen J.M."/>
        </authorList>
    </citation>
    <scope>NUCLEOTIDE SEQUENCE [LARGE SCALE GENOMIC DNA]</scope>
    <source>
        <strain evidence="12">JMC-PN-2008</strain>
    </source>
</reference>
<evidence type="ECO:0000256" key="3">
    <source>
        <dbReference type="ARBA" id="ARBA00022448"/>
    </source>
</evidence>
<keyword evidence="13" id="KW-1185">Reference proteome</keyword>
<evidence type="ECO:0000313" key="12">
    <source>
        <dbReference type="EMBL" id="KAK5861463.1"/>
    </source>
</evidence>
<dbReference type="InterPro" id="IPR038126">
    <property type="entry name" value="RAMP_sf"/>
</dbReference>
<dbReference type="GO" id="GO:0031623">
    <property type="term" value="P:receptor internalization"/>
    <property type="evidence" value="ECO:0007669"/>
    <property type="project" value="TreeGrafter"/>
</dbReference>
<dbReference type="InterPro" id="IPR006985">
    <property type="entry name" value="RAMP"/>
</dbReference>
<keyword evidence="5 11" id="KW-0812">Transmembrane</keyword>
<dbReference type="PANTHER" id="PTHR14076">
    <property type="entry name" value="RECEPTOR ACTIVITY MODIFYING PROTEIN RAMP"/>
    <property type="match status" value="1"/>
</dbReference>
<dbReference type="GO" id="GO:0032870">
    <property type="term" value="P:cellular response to hormone stimulus"/>
    <property type="evidence" value="ECO:0007669"/>
    <property type="project" value="TreeGrafter"/>
</dbReference>
<dbReference type="Gene3D" id="1.10.150.510">
    <property type="entry name" value="Receptor activity modifying family"/>
    <property type="match status" value="1"/>
</dbReference>